<proteinExistence type="predicted"/>
<accession>A0ABY8THX6</accession>
<name>A0ABY8THX6_TETOB</name>
<dbReference type="Proteomes" id="UP001244341">
    <property type="component" value="Chromosome 1b"/>
</dbReference>
<dbReference type="EMBL" id="CP126208">
    <property type="protein sequence ID" value="WIA08683.1"/>
    <property type="molecule type" value="Genomic_DNA"/>
</dbReference>
<keyword evidence="2" id="KW-1185">Reference proteome</keyword>
<reference evidence="1 2" key="1">
    <citation type="submission" date="2023-05" db="EMBL/GenBank/DDBJ databases">
        <title>A 100% complete, gapless, phased diploid assembly of the Scenedesmus obliquus UTEX 3031 genome.</title>
        <authorList>
            <person name="Biondi T.C."/>
            <person name="Hanschen E.R."/>
            <person name="Kwon T."/>
            <person name="Eng W."/>
            <person name="Kruse C.P.S."/>
            <person name="Koehler S.I."/>
            <person name="Kunde Y."/>
            <person name="Gleasner C.D."/>
            <person name="You Mak K.T."/>
            <person name="Polle J."/>
            <person name="Hovde B.T."/>
            <person name="Starkenburg S.R."/>
        </authorList>
    </citation>
    <scope>NUCLEOTIDE SEQUENCE [LARGE SCALE GENOMIC DNA]</scope>
    <source>
        <strain evidence="1 2">DOE0152z</strain>
    </source>
</reference>
<protein>
    <submittedName>
        <fullName evidence="1">Uncharacterized protein</fullName>
    </submittedName>
</protein>
<evidence type="ECO:0000313" key="1">
    <source>
        <dbReference type="EMBL" id="WIA08683.1"/>
    </source>
</evidence>
<organism evidence="1 2">
    <name type="scientific">Tetradesmus obliquus</name>
    <name type="common">Green alga</name>
    <name type="synonym">Acutodesmus obliquus</name>
    <dbReference type="NCBI Taxonomy" id="3088"/>
    <lineage>
        <taxon>Eukaryota</taxon>
        <taxon>Viridiplantae</taxon>
        <taxon>Chlorophyta</taxon>
        <taxon>core chlorophytes</taxon>
        <taxon>Chlorophyceae</taxon>
        <taxon>CS clade</taxon>
        <taxon>Sphaeropleales</taxon>
        <taxon>Scenedesmaceae</taxon>
        <taxon>Tetradesmus</taxon>
    </lineage>
</organism>
<sequence length="432" mass="45600">MDMQQLVNSLSSGQKQELLHILSCSSSKPFATPQPAQLLCQPMQGTTAALPLAASQQQAAQYHQLTCSLLSHTTQLPVPVLLPLSYNVHDKLFNMATQLPEPCRLQLMHLVPILQHSPAGPCLDYMAGQVVTFIKTHTAPLSRFAWEAALQVLQDLQELLPLRGQIAYLQLCGQLLLAKTLDELVLQLAYVKAELKEWLKVNAAPAAAAPAAAAPAAAAAAALPAPAAALLAAAAAAEAGLSLMFPEALPALLSMASPVPALLSMASPVQALLSMASPVQALLSMASPVQALLSMASPVQADAQHFLLAYLQQPVAVQALAALAHLGKLPFNTPDGTGSLLATLAYMLSVAVRCGMLGGPAHTASYSSAARVVRCTCQECSAASRASGLDKLLTLLWTAEWFNGNRYRSHCTHALYDYFYTATDVCAAIWLA</sequence>
<evidence type="ECO:0000313" key="2">
    <source>
        <dbReference type="Proteomes" id="UP001244341"/>
    </source>
</evidence>
<gene>
    <name evidence="1" type="ORF">OEZ85_008109</name>
</gene>